<evidence type="ECO:0000259" key="1">
    <source>
        <dbReference type="Pfam" id="PF12697"/>
    </source>
</evidence>
<keyword evidence="2" id="KW-0378">Hydrolase</keyword>
<dbReference type="EMBL" id="JAHKNI010000003">
    <property type="protein sequence ID" value="MBU3062256.1"/>
    <property type="molecule type" value="Genomic_DNA"/>
</dbReference>
<dbReference type="GO" id="GO:0016787">
    <property type="term" value="F:hydrolase activity"/>
    <property type="evidence" value="ECO:0007669"/>
    <property type="project" value="UniProtKB-KW"/>
</dbReference>
<dbReference type="PANTHER" id="PTHR46438:SF11">
    <property type="entry name" value="LIPASE-RELATED"/>
    <property type="match status" value="1"/>
</dbReference>
<dbReference type="InterPro" id="IPR029058">
    <property type="entry name" value="AB_hydrolase_fold"/>
</dbReference>
<sequence>MCPCSSRRARLVADTSNDAADTLRTIDSPAIVVDHSRGALVATALAERRPDLVTALVILCPPWSLASRATARGPIERALTQPGLGDLLWALASGERQRAAQRSAFAPGTPVPDQFVADLRTRGRRNFAAGTRAIDTYLAVRALPDRLARLTRPIALAFGELDARVRSPTVEFATLPNATTTTLRGVGHTPAREAPQAVADLITQAMPATSP</sequence>
<name>A0ABS6AW39_9NOCA</name>
<dbReference type="RefSeq" id="WP_215917373.1">
    <property type="nucleotide sequence ID" value="NZ_JAHKNI010000003.1"/>
</dbReference>
<dbReference type="InterPro" id="IPR000073">
    <property type="entry name" value="AB_hydrolase_1"/>
</dbReference>
<feature type="domain" description="AB hydrolase-1" evidence="1">
    <location>
        <begin position="18"/>
        <end position="200"/>
    </location>
</feature>
<gene>
    <name evidence="2" type="ORF">KO481_12055</name>
</gene>
<dbReference type="PANTHER" id="PTHR46438">
    <property type="entry name" value="ALPHA/BETA-HYDROLASES SUPERFAMILY PROTEIN"/>
    <property type="match status" value="1"/>
</dbReference>
<evidence type="ECO:0000313" key="2">
    <source>
        <dbReference type="EMBL" id="MBU3062256.1"/>
    </source>
</evidence>
<dbReference type="Gene3D" id="3.40.50.1820">
    <property type="entry name" value="alpha/beta hydrolase"/>
    <property type="match status" value="1"/>
</dbReference>
<dbReference type="Pfam" id="PF12697">
    <property type="entry name" value="Abhydrolase_6"/>
    <property type="match status" value="1"/>
</dbReference>
<dbReference type="Proteomes" id="UP000733379">
    <property type="component" value="Unassembled WGS sequence"/>
</dbReference>
<comment type="caution">
    <text evidence="2">The sequence shown here is derived from an EMBL/GenBank/DDBJ whole genome shotgun (WGS) entry which is preliminary data.</text>
</comment>
<organism evidence="2 3">
    <name type="scientific">Nocardia albiluteola</name>
    <dbReference type="NCBI Taxonomy" id="2842303"/>
    <lineage>
        <taxon>Bacteria</taxon>
        <taxon>Bacillati</taxon>
        <taxon>Actinomycetota</taxon>
        <taxon>Actinomycetes</taxon>
        <taxon>Mycobacteriales</taxon>
        <taxon>Nocardiaceae</taxon>
        <taxon>Nocardia</taxon>
    </lineage>
</organism>
<evidence type="ECO:0000313" key="3">
    <source>
        <dbReference type="Proteomes" id="UP000733379"/>
    </source>
</evidence>
<accession>A0ABS6AW39</accession>
<proteinExistence type="predicted"/>
<dbReference type="SUPFAM" id="SSF53474">
    <property type="entry name" value="alpha/beta-Hydrolases"/>
    <property type="match status" value="1"/>
</dbReference>
<keyword evidence="3" id="KW-1185">Reference proteome</keyword>
<protein>
    <submittedName>
        <fullName evidence="2">Alpha/beta hydrolase</fullName>
    </submittedName>
</protein>
<reference evidence="2 3" key="1">
    <citation type="submission" date="2021-06" db="EMBL/GenBank/DDBJ databases">
        <title>Actinomycetes sequencing.</title>
        <authorList>
            <person name="Shan Q."/>
        </authorList>
    </citation>
    <scope>NUCLEOTIDE SEQUENCE [LARGE SCALE GENOMIC DNA]</scope>
    <source>
        <strain evidence="2 3">NEAU-G5</strain>
    </source>
</reference>